<accession>A0A369TSL5</accession>
<dbReference type="Proteomes" id="UP000253977">
    <property type="component" value="Unassembled WGS sequence"/>
</dbReference>
<evidence type="ECO:0000259" key="1">
    <source>
        <dbReference type="Pfam" id="PF13356"/>
    </source>
</evidence>
<organism evidence="2 3">
    <name type="scientific">Thalassococcus profundi</name>
    <dbReference type="NCBI Taxonomy" id="2282382"/>
    <lineage>
        <taxon>Bacteria</taxon>
        <taxon>Pseudomonadati</taxon>
        <taxon>Pseudomonadota</taxon>
        <taxon>Alphaproteobacteria</taxon>
        <taxon>Rhodobacterales</taxon>
        <taxon>Roseobacteraceae</taxon>
        <taxon>Thalassococcus</taxon>
    </lineage>
</organism>
<sequence>MRAKSRLTTAFIKTAPVGKHCDGAGLWLVKREDGGAQWVLRVTVHGRRREMGLGGFPALGLADARKLAERWRNVAWSAPTEVVH</sequence>
<proteinExistence type="predicted"/>
<feature type="domain" description="Integrase DNA-binding" evidence="1">
    <location>
        <begin position="7"/>
        <end position="73"/>
    </location>
</feature>
<reference evidence="2 3" key="1">
    <citation type="submission" date="2018-07" db="EMBL/GenBank/DDBJ databases">
        <title>Thalassococcus profundi sp. nov., a marine bacterium isolated from deep seawater of Okinawa Trough.</title>
        <authorList>
            <person name="Yu M."/>
        </authorList>
    </citation>
    <scope>NUCLEOTIDE SEQUENCE [LARGE SCALE GENOMIC DNA]</scope>
    <source>
        <strain evidence="2 3">WRAS1</strain>
    </source>
</reference>
<dbReference type="InterPro" id="IPR038488">
    <property type="entry name" value="Integrase_DNA-bd_sf"/>
</dbReference>
<dbReference type="AlphaFoldDB" id="A0A369TSL5"/>
<name>A0A369TSL5_9RHOB</name>
<comment type="caution">
    <text evidence="2">The sequence shown here is derived from an EMBL/GenBank/DDBJ whole genome shotgun (WGS) entry which is preliminary data.</text>
</comment>
<keyword evidence="3" id="KW-1185">Reference proteome</keyword>
<dbReference type="Gene3D" id="3.30.160.390">
    <property type="entry name" value="Integrase, DNA-binding domain"/>
    <property type="match status" value="1"/>
</dbReference>
<dbReference type="OrthoDB" id="9795573at2"/>
<protein>
    <submittedName>
        <fullName evidence="2">DUF4102 domain-containing protein</fullName>
    </submittedName>
</protein>
<dbReference type="Pfam" id="PF13356">
    <property type="entry name" value="Arm-DNA-bind_3"/>
    <property type="match status" value="1"/>
</dbReference>
<dbReference type="RefSeq" id="WP_114509694.1">
    <property type="nucleotide sequence ID" value="NZ_QPMK01000002.1"/>
</dbReference>
<dbReference type="InterPro" id="IPR025166">
    <property type="entry name" value="Integrase_DNA_bind_dom"/>
</dbReference>
<gene>
    <name evidence="2" type="ORF">DU478_04275</name>
</gene>
<evidence type="ECO:0000313" key="3">
    <source>
        <dbReference type="Proteomes" id="UP000253977"/>
    </source>
</evidence>
<dbReference type="EMBL" id="QPMK01000002">
    <property type="protein sequence ID" value="RDD67882.1"/>
    <property type="molecule type" value="Genomic_DNA"/>
</dbReference>
<evidence type="ECO:0000313" key="2">
    <source>
        <dbReference type="EMBL" id="RDD67882.1"/>
    </source>
</evidence>